<dbReference type="InterPro" id="IPR017452">
    <property type="entry name" value="GPCR_Rhodpsn_7TM"/>
</dbReference>
<evidence type="ECO:0000256" key="7">
    <source>
        <dbReference type="ARBA" id="ARBA00023224"/>
    </source>
</evidence>
<feature type="transmembrane region" description="Helical" evidence="8">
    <location>
        <begin position="87"/>
        <end position="108"/>
    </location>
</feature>
<gene>
    <name evidence="10" type="ORF">ElyMa_005608900</name>
</gene>
<evidence type="ECO:0000256" key="5">
    <source>
        <dbReference type="ARBA" id="ARBA00023136"/>
    </source>
</evidence>
<feature type="domain" description="G-protein coupled receptors family 1 profile" evidence="9">
    <location>
        <begin position="60"/>
        <end position="122"/>
    </location>
</feature>
<comment type="subcellular location">
    <subcellularLocation>
        <location evidence="1">Membrane</location>
        <topology evidence="1">Multi-pass membrane protein</topology>
    </subcellularLocation>
</comment>
<dbReference type="EMBL" id="BMAT01011202">
    <property type="protein sequence ID" value="GFR68448.1"/>
    <property type="molecule type" value="Genomic_DNA"/>
</dbReference>
<keyword evidence="2 8" id="KW-0812">Transmembrane</keyword>
<dbReference type="SUPFAM" id="SSF81321">
    <property type="entry name" value="Family A G protein-coupled receptor-like"/>
    <property type="match status" value="1"/>
</dbReference>
<feature type="transmembrane region" description="Helical" evidence="8">
    <location>
        <begin position="44"/>
        <end position="66"/>
    </location>
</feature>
<dbReference type="Proteomes" id="UP000762676">
    <property type="component" value="Unassembled WGS sequence"/>
</dbReference>
<evidence type="ECO:0000313" key="10">
    <source>
        <dbReference type="EMBL" id="GFR68448.1"/>
    </source>
</evidence>
<dbReference type="Gene3D" id="1.20.1070.10">
    <property type="entry name" value="Rhodopsin 7-helix transmembrane proteins"/>
    <property type="match status" value="1"/>
</dbReference>
<comment type="caution">
    <text evidence="10">The sequence shown here is derived from an EMBL/GenBank/DDBJ whole genome shotgun (WGS) entry which is preliminary data.</text>
</comment>
<protein>
    <submittedName>
        <fullName evidence="10">Cholecystokinin receptor</fullName>
    </submittedName>
</protein>
<evidence type="ECO:0000256" key="4">
    <source>
        <dbReference type="ARBA" id="ARBA00023040"/>
    </source>
</evidence>
<evidence type="ECO:0000259" key="9">
    <source>
        <dbReference type="PROSITE" id="PS50262"/>
    </source>
</evidence>
<keyword evidence="6 10" id="KW-0675">Receptor</keyword>
<evidence type="ECO:0000256" key="8">
    <source>
        <dbReference type="SAM" id="Phobius"/>
    </source>
</evidence>
<reference evidence="10 11" key="1">
    <citation type="journal article" date="2021" name="Elife">
        <title>Chloroplast acquisition without the gene transfer in kleptoplastic sea slugs, Plakobranchus ocellatus.</title>
        <authorList>
            <person name="Maeda T."/>
            <person name="Takahashi S."/>
            <person name="Yoshida T."/>
            <person name="Shimamura S."/>
            <person name="Takaki Y."/>
            <person name="Nagai Y."/>
            <person name="Toyoda A."/>
            <person name="Suzuki Y."/>
            <person name="Arimoto A."/>
            <person name="Ishii H."/>
            <person name="Satoh N."/>
            <person name="Nishiyama T."/>
            <person name="Hasebe M."/>
            <person name="Maruyama T."/>
            <person name="Minagawa J."/>
            <person name="Obokata J."/>
            <person name="Shigenobu S."/>
        </authorList>
    </citation>
    <scope>NUCLEOTIDE SEQUENCE [LARGE SCALE GENOMIC DNA]</scope>
</reference>
<dbReference type="Pfam" id="PF00001">
    <property type="entry name" value="7tm_1"/>
    <property type="match status" value="1"/>
</dbReference>
<proteinExistence type="predicted"/>
<dbReference type="AlphaFoldDB" id="A0AAV4F6X3"/>
<keyword evidence="5 8" id="KW-0472">Membrane</keyword>
<accession>A0AAV4F6X3</accession>
<evidence type="ECO:0000313" key="11">
    <source>
        <dbReference type="Proteomes" id="UP000762676"/>
    </source>
</evidence>
<evidence type="ECO:0000256" key="3">
    <source>
        <dbReference type="ARBA" id="ARBA00022989"/>
    </source>
</evidence>
<sequence length="122" mass="13569">MRVYLEPHSTDCLLLTPLKLLGNSCSCRKSANVNKSLLIVSLPFPVRVLVAVSVGVSCGTLVAISLERFYAICQPLKSRRWQTLAHSYRVIQAIWLTSVSVMIPIAVFNRVIKLKNGKQACR</sequence>
<keyword evidence="3 8" id="KW-1133">Transmembrane helix</keyword>
<dbReference type="GO" id="GO:0008188">
    <property type="term" value="F:neuropeptide receptor activity"/>
    <property type="evidence" value="ECO:0007669"/>
    <property type="project" value="TreeGrafter"/>
</dbReference>
<organism evidence="10 11">
    <name type="scientific">Elysia marginata</name>
    <dbReference type="NCBI Taxonomy" id="1093978"/>
    <lineage>
        <taxon>Eukaryota</taxon>
        <taxon>Metazoa</taxon>
        <taxon>Spiralia</taxon>
        <taxon>Lophotrochozoa</taxon>
        <taxon>Mollusca</taxon>
        <taxon>Gastropoda</taxon>
        <taxon>Heterobranchia</taxon>
        <taxon>Euthyneura</taxon>
        <taxon>Panpulmonata</taxon>
        <taxon>Sacoglossa</taxon>
        <taxon>Placobranchoidea</taxon>
        <taxon>Plakobranchidae</taxon>
        <taxon>Elysia</taxon>
    </lineage>
</organism>
<keyword evidence="4" id="KW-0297">G-protein coupled receptor</keyword>
<dbReference type="PANTHER" id="PTHR24238:SF75">
    <property type="entry name" value="CHOLECYSTOKININ-LIKE RECEPTOR AT 17D1-RELATED"/>
    <property type="match status" value="1"/>
</dbReference>
<evidence type="ECO:0000256" key="2">
    <source>
        <dbReference type="ARBA" id="ARBA00022692"/>
    </source>
</evidence>
<keyword evidence="7" id="KW-0807">Transducer</keyword>
<dbReference type="PANTHER" id="PTHR24238">
    <property type="entry name" value="G-PROTEIN COUPLED RECEPTOR"/>
    <property type="match status" value="1"/>
</dbReference>
<dbReference type="GO" id="GO:0005886">
    <property type="term" value="C:plasma membrane"/>
    <property type="evidence" value="ECO:0007669"/>
    <property type="project" value="TreeGrafter"/>
</dbReference>
<dbReference type="InterPro" id="IPR000276">
    <property type="entry name" value="GPCR_Rhodpsn"/>
</dbReference>
<evidence type="ECO:0000256" key="1">
    <source>
        <dbReference type="ARBA" id="ARBA00004141"/>
    </source>
</evidence>
<keyword evidence="11" id="KW-1185">Reference proteome</keyword>
<evidence type="ECO:0000256" key="6">
    <source>
        <dbReference type="ARBA" id="ARBA00023170"/>
    </source>
</evidence>
<dbReference type="PROSITE" id="PS50262">
    <property type="entry name" value="G_PROTEIN_RECEP_F1_2"/>
    <property type="match status" value="1"/>
</dbReference>
<name>A0AAV4F6X3_9GAST</name>